<comment type="caution">
    <text evidence="2">The sequence shown here is derived from an EMBL/GenBank/DDBJ whole genome shotgun (WGS) entry which is preliminary data.</text>
</comment>
<keyword evidence="3" id="KW-1185">Reference proteome</keyword>
<dbReference type="EMBL" id="MU825397">
    <property type="protein sequence ID" value="KAJ7393711.1"/>
    <property type="molecule type" value="Genomic_DNA"/>
</dbReference>
<dbReference type="Gene3D" id="2.30.29.30">
    <property type="entry name" value="Pleckstrin-homology domain (PH domain)/Phosphotyrosine-binding domain (PTB)"/>
    <property type="match status" value="1"/>
</dbReference>
<reference evidence="2" key="1">
    <citation type="submission" date="2023-01" db="EMBL/GenBank/DDBJ databases">
        <title>Genome assembly of the deep-sea coral Lophelia pertusa.</title>
        <authorList>
            <person name="Herrera S."/>
            <person name="Cordes E."/>
        </authorList>
    </citation>
    <scope>NUCLEOTIDE SEQUENCE</scope>
    <source>
        <strain evidence="2">USNM1676648</strain>
        <tissue evidence="2">Polyp</tissue>
    </source>
</reference>
<dbReference type="GO" id="GO:0005737">
    <property type="term" value="C:cytoplasm"/>
    <property type="evidence" value="ECO:0007669"/>
    <property type="project" value="TreeGrafter"/>
</dbReference>
<evidence type="ECO:0000259" key="1">
    <source>
        <dbReference type="PROSITE" id="PS50010"/>
    </source>
</evidence>
<sequence>MPATFTGFPINRRAQVALELYTTERSYVRGLETILQLFKKPCEENKLLDKKEAQTIFGNIQDIYVVNKDVLFMLLERISHWHDQQCLGDIFADQSFKIIDRMKIYAKYCNNYDSADTLYKQKIKKKEFESFLNSCYEHQVCQPGLNLPAYLITVVQRIPRYLLLLEDFFKRTPENHPDHGNLSKALTKMSNLAVYINNQLQTVVGQKAMVELRSRVIGLKAFEVPGRALIKEADVLLPGSKKTRKCLLFNDMLVFAAKGVTKTSEVEQTLELATLWCMDLEGNNPQSGLPV</sequence>
<dbReference type="OrthoDB" id="270720at2759"/>
<evidence type="ECO:0000313" key="2">
    <source>
        <dbReference type="EMBL" id="KAJ7393711.1"/>
    </source>
</evidence>
<dbReference type="PROSITE" id="PS50010">
    <property type="entry name" value="DH_2"/>
    <property type="match status" value="1"/>
</dbReference>
<dbReference type="SUPFAM" id="SSF50729">
    <property type="entry name" value="PH domain-like"/>
    <property type="match status" value="1"/>
</dbReference>
<name>A0A9X0A598_9CNID</name>
<dbReference type="GO" id="GO:0005085">
    <property type="term" value="F:guanyl-nucleotide exchange factor activity"/>
    <property type="evidence" value="ECO:0007669"/>
    <property type="project" value="InterPro"/>
</dbReference>
<dbReference type="Pfam" id="PF00621">
    <property type="entry name" value="RhoGEF"/>
    <property type="match status" value="1"/>
</dbReference>
<dbReference type="InterPro" id="IPR051092">
    <property type="entry name" value="FYVE_RhoGEF_PH"/>
</dbReference>
<accession>A0A9X0A598</accession>
<dbReference type="CDD" id="cd00160">
    <property type="entry name" value="RhoGEF"/>
    <property type="match status" value="1"/>
</dbReference>
<evidence type="ECO:0000313" key="3">
    <source>
        <dbReference type="Proteomes" id="UP001163046"/>
    </source>
</evidence>
<organism evidence="2 3">
    <name type="scientific">Desmophyllum pertusum</name>
    <dbReference type="NCBI Taxonomy" id="174260"/>
    <lineage>
        <taxon>Eukaryota</taxon>
        <taxon>Metazoa</taxon>
        <taxon>Cnidaria</taxon>
        <taxon>Anthozoa</taxon>
        <taxon>Hexacorallia</taxon>
        <taxon>Scleractinia</taxon>
        <taxon>Caryophylliina</taxon>
        <taxon>Caryophylliidae</taxon>
        <taxon>Desmophyllum</taxon>
    </lineage>
</organism>
<protein>
    <recommendedName>
        <fullName evidence="1">DH domain-containing protein</fullName>
    </recommendedName>
</protein>
<gene>
    <name evidence="2" type="ORF">OS493_003370</name>
</gene>
<dbReference type="Proteomes" id="UP001163046">
    <property type="component" value="Unassembled WGS sequence"/>
</dbReference>
<proteinExistence type="predicted"/>
<dbReference type="AlphaFoldDB" id="A0A9X0A598"/>
<dbReference type="InterPro" id="IPR035899">
    <property type="entry name" value="DBL_dom_sf"/>
</dbReference>
<dbReference type="InterPro" id="IPR000219">
    <property type="entry name" value="DH_dom"/>
</dbReference>
<dbReference type="SMART" id="SM00325">
    <property type="entry name" value="RhoGEF"/>
    <property type="match status" value="1"/>
</dbReference>
<dbReference type="InterPro" id="IPR011993">
    <property type="entry name" value="PH-like_dom_sf"/>
</dbReference>
<dbReference type="Gene3D" id="1.20.900.10">
    <property type="entry name" value="Dbl homology (DH) domain"/>
    <property type="match status" value="1"/>
</dbReference>
<feature type="domain" description="DH" evidence="1">
    <location>
        <begin position="12"/>
        <end position="199"/>
    </location>
</feature>
<dbReference type="PANTHER" id="PTHR12673">
    <property type="entry name" value="FACIOGENITAL DYSPLASIA PROTEIN"/>
    <property type="match status" value="1"/>
</dbReference>
<dbReference type="SUPFAM" id="SSF48065">
    <property type="entry name" value="DBL homology domain (DH-domain)"/>
    <property type="match status" value="1"/>
</dbReference>
<dbReference type="PANTHER" id="PTHR12673:SF159">
    <property type="entry name" value="LD03170P"/>
    <property type="match status" value="1"/>
</dbReference>